<evidence type="ECO:0000313" key="1">
    <source>
        <dbReference type="EMBL" id="MBE1590199.1"/>
    </source>
</evidence>
<dbReference type="GO" id="GO:0004619">
    <property type="term" value="F:phosphoglycerate mutase activity"/>
    <property type="evidence" value="ECO:0007669"/>
    <property type="project" value="UniProtKB-EC"/>
</dbReference>
<organism evidence="1 2">
    <name type="scientific">Nonomuraea angiospora</name>
    <dbReference type="NCBI Taxonomy" id="46172"/>
    <lineage>
        <taxon>Bacteria</taxon>
        <taxon>Bacillati</taxon>
        <taxon>Actinomycetota</taxon>
        <taxon>Actinomycetes</taxon>
        <taxon>Streptosporangiales</taxon>
        <taxon>Streptosporangiaceae</taxon>
        <taxon>Nonomuraea</taxon>
    </lineage>
</organism>
<accession>A0ABR9MBA2</accession>
<dbReference type="EC" id="5.4.2.12" evidence="1"/>
<dbReference type="InterPro" id="IPR050275">
    <property type="entry name" value="PGM_Phosphatase"/>
</dbReference>
<proteinExistence type="predicted"/>
<reference evidence="1 2" key="1">
    <citation type="submission" date="2020-10" db="EMBL/GenBank/DDBJ databases">
        <title>Sequencing the genomes of 1000 actinobacteria strains.</title>
        <authorList>
            <person name="Klenk H.-P."/>
        </authorList>
    </citation>
    <scope>NUCLEOTIDE SEQUENCE [LARGE SCALE GENOMIC DNA]</scope>
    <source>
        <strain evidence="1 2">DSM 43173</strain>
    </source>
</reference>
<dbReference type="InterPro" id="IPR029033">
    <property type="entry name" value="His_PPase_superfam"/>
</dbReference>
<name>A0ABR9MBA2_9ACTN</name>
<dbReference type="CDD" id="cd07067">
    <property type="entry name" value="HP_PGM_like"/>
    <property type="match status" value="1"/>
</dbReference>
<dbReference type="PANTHER" id="PTHR48100">
    <property type="entry name" value="BROAD-SPECIFICITY PHOSPHATASE YOR283W-RELATED"/>
    <property type="match status" value="1"/>
</dbReference>
<dbReference type="EMBL" id="JADBEK010000001">
    <property type="protein sequence ID" value="MBE1590199.1"/>
    <property type="molecule type" value="Genomic_DNA"/>
</dbReference>
<comment type="caution">
    <text evidence="1">The sequence shown here is derived from an EMBL/GenBank/DDBJ whole genome shotgun (WGS) entry which is preliminary data.</text>
</comment>
<dbReference type="Pfam" id="PF00300">
    <property type="entry name" value="His_Phos_1"/>
    <property type="match status" value="1"/>
</dbReference>
<evidence type="ECO:0000313" key="2">
    <source>
        <dbReference type="Proteomes" id="UP000633509"/>
    </source>
</evidence>
<dbReference type="RefSeq" id="WP_225963941.1">
    <property type="nucleotide sequence ID" value="NZ_JADBEK010000001.1"/>
</dbReference>
<dbReference type="InterPro" id="IPR013078">
    <property type="entry name" value="His_Pase_superF_clade-1"/>
</dbReference>
<keyword evidence="1" id="KW-0378">Hydrolase</keyword>
<dbReference type="PANTHER" id="PTHR48100:SF1">
    <property type="entry name" value="HISTIDINE PHOSPHATASE FAMILY PROTEIN-RELATED"/>
    <property type="match status" value="1"/>
</dbReference>
<dbReference type="Gene3D" id="3.40.50.1240">
    <property type="entry name" value="Phosphoglycerate mutase-like"/>
    <property type="match status" value="1"/>
</dbReference>
<keyword evidence="1" id="KW-0413">Isomerase</keyword>
<dbReference type="EC" id="3.1.3.73" evidence="1"/>
<keyword evidence="2" id="KW-1185">Reference proteome</keyword>
<sequence length="166" mass="17389">MGVRVLCLRHAESENVVAGVAGALPPAELTPKGRAQAAEAAERLRGAGLTRIYASTAVRARQTAAIITHALGVREVVALEELVEFGIGRLEGTADPAVRARTAAHPGGTVALVGHVGSLTAGLSVLCRGLGERVWGAPLPHAVPFPVEWDGRSWRCASWPALRQDR</sequence>
<gene>
    <name evidence="1" type="ORF">H4W80_008457</name>
</gene>
<dbReference type="Proteomes" id="UP000633509">
    <property type="component" value="Unassembled WGS sequence"/>
</dbReference>
<dbReference type="SUPFAM" id="SSF53254">
    <property type="entry name" value="Phosphoglycerate mutase-like"/>
    <property type="match status" value="1"/>
</dbReference>
<dbReference type="GO" id="GO:0043755">
    <property type="term" value="F:alpha-ribazole phosphatase activity"/>
    <property type="evidence" value="ECO:0007669"/>
    <property type="project" value="UniProtKB-EC"/>
</dbReference>
<protein>
    <submittedName>
        <fullName evidence="1">Alpha-ribazole phosphatase/probable phosphoglycerate mutase</fullName>
        <ecNumber evidence="1">3.1.3.73</ecNumber>
        <ecNumber evidence="1">5.4.2.12</ecNumber>
    </submittedName>
</protein>
<dbReference type="SMART" id="SM00855">
    <property type="entry name" value="PGAM"/>
    <property type="match status" value="1"/>
</dbReference>